<comment type="caution">
    <text evidence="5">The sequence shown here is derived from an EMBL/GenBank/DDBJ whole genome shotgun (WGS) entry which is preliminary data.</text>
</comment>
<accession>A0A150AU59</accession>
<feature type="domain" description="HTH araC/xylS-type" evidence="4">
    <location>
        <begin position="307"/>
        <end position="405"/>
    </location>
</feature>
<dbReference type="PANTHER" id="PTHR43280">
    <property type="entry name" value="ARAC-FAMILY TRANSCRIPTIONAL REGULATOR"/>
    <property type="match status" value="1"/>
</dbReference>
<dbReference type="SMART" id="SM00342">
    <property type="entry name" value="HTH_ARAC"/>
    <property type="match status" value="1"/>
</dbReference>
<dbReference type="RefSeq" id="WP_017561134.1">
    <property type="nucleotide sequence ID" value="NZ_JARPVK010000001.1"/>
</dbReference>
<gene>
    <name evidence="5" type="ORF">AT274_06395</name>
</gene>
<dbReference type="PANTHER" id="PTHR43280:SF34">
    <property type="entry name" value="ARAC-FAMILY TRANSCRIPTIONAL REGULATOR"/>
    <property type="match status" value="1"/>
</dbReference>
<proteinExistence type="predicted"/>
<dbReference type="GO" id="GO:0043565">
    <property type="term" value="F:sequence-specific DNA binding"/>
    <property type="evidence" value="ECO:0007669"/>
    <property type="project" value="InterPro"/>
</dbReference>
<evidence type="ECO:0000256" key="2">
    <source>
        <dbReference type="ARBA" id="ARBA00023125"/>
    </source>
</evidence>
<dbReference type="SUPFAM" id="SSF46689">
    <property type="entry name" value="Homeodomain-like"/>
    <property type="match status" value="2"/>
</dbReference>
<dbReference type="PROSITE" id="PS01124">
    <property type="entry name" value="HTH_ARAC_FAMILY_2"/>
    <property type="match status" value="1"/>
</dbReference>
<dbReference type="Proteomes" id="UP000075591">
    <property type="component" value="Unassembled WGS sequence"/>
</dbReference>
<dbReference type="Gene3D" id="1.10.10.60">
    <property type="entry name" value="Homeodomain-like"/>
    <property type="match status" value="2"/>
</dbReference>
<dbReference type="InterPro" id="IPR018060">
    <property type="entry name" value="HTH_AraC"/>
</dbReference>
<dbReference type="PROSITE" id="PS00041">
    <property type="entry name" value="HTH_ARAC_FAMILY_1"/>
    <property type="match status" value="1"/>
</dbReference>
<keyword evidence="3" id="KW-0804">Transcription</keyword>
<dbReference type="EMBL" id="LOMT01000161">
    <property type="protein sequence ID" value="KXX85014.1"/>
    <property type="molecule type" value="Genomic_DNA"/>
</dbReference>
<protein>
    <submittedName>
        <fullName evidence="5">AraC family transcriptional regulator</fullName>
    </submittedName>
</protein>
<dbReference type="GO" id="GO:0003700">
    <property type="term" value="F:DNA-binding transcription factor activity"/>
    <property type="evidence" value="ECO:0007669"/>
    <property type="project" value="InterPro"/>
</dbReference>
<dbReference type="AlphaFoldDB" id="A0A150AU59"/>
<dbReference type="InterPro" id="IPR018062">
    <property type="entry name" value="HTH_AraC-typ_CS"/>
</dbReference>
<evidence type="ECO:0000259" key="4">
    <source>
        <dbReference type="PROSITE" id="PS01124"/>
    </source>
</evidence>
<sequence>MNNYIDIQHLCDLVHSTFHVPVQFLATNKKIVYESTSHTIGSPFYTSKEEHLNELYQENAPCNFPIFKGNKYLENFISIHITDHEHIKGTIILGPTTYPKVSDEMAIKLMKYFNCNHKMQQGIDYYQFLPEIKKSTLIDISIWLHYVIFNEKLDRDIVWEKNKLLEDVSYKIVNPDLYISKRRRHDPQNYDISLERKFFSAIKEGDKEKVIQYAYSFPQEDAAISSKGDQLRNQKNNGIIAITLATRYAIDGNLPSHIAFSLGTLYIQTIEKLDNMYSVNRLIEDALCTFAERVKEYNNQAYSNAITTCLNHIHKHIYDEITLNDLANLLHISPTYLSKLFKKEVGIPLSEYIQRERVEEAKKLLTLTTYPLSDICAWLNFNDQSYFTRVFKKITNMTPRQYRENHTVI</sequence>
<name>A0A150AU59_BACCE</name>
<dbReference type="InterPro" id="IPR009057">
    <property type="entry name" value="Homeodomain-like_sf"/>
</dbReference>
<evidence type="ECO:0000313" key="6">
    <source>
        <dbReference type="Proteomes" id="UP000075591"/>
    </source>
</evidence>
<organism evidence="5 6">
    <name type="scientific">Bacillus cereus</name>
    <dbReference type="NCBI Taxonomy" id="1396"/>
    <lineage>
        <taxon>Bacteria</taxon>
        <taxon>Bacillati</taxon>
        <taxon>Bacillota</taxon>
        <taxon>Bacilli</taxon>
        <taxon>Bacillales</taxon>
        <taxon>Bacillaceae</taxon>
        <taxon>Bacillus</taxon>
        <taxon>Bacillus cereus group</taxon>
    </lineage>
</organism>
<evidence type="ECO:0000256" key="1">
    <source>
        <dbReference type="ARBA" id="ARBA00023015"/>
    </source>
</evidence>
<keyword evidence="1" id="KW-0805">Transcription regulation</keyword>
<dbReference type="Pfam" id="PF12833">
    <property type="entry name" value="HTH_18"/>
    <property type="match status" value="1"/>
</dbReference>
<keyword evidence="2" id="KW-0238">DNA-binding</keyword>
<evidence type="ECO:0000256" key="3">
    <source>
        <dbReference type="ARBA" id="ARBA00023163"/>
    </source>
</evidence>
<reference evidence="5 6" key="1">
    <citation type="submission" date="2015-12" db="EMBL/GenBank/DDBJ databases">
        <title>Bacillus cereus Group isolate.</title>
        <authorList>
            <person name="Kovac J."/>
        </authorList>
    </citation>
    <scope>NUCLEOTIDE SEQUENCE [LARGE SCALE GENOMIC DNA]</scope>
    <source>
        <strain evidence="5 6">FSL W8-0275</strain>
    </source>
</reference>
<evidence type="ECO:0000313" key="5">
    <source>
        <dbReference type="EMBL" id="KXX85014.1"/>
    </source>
</evidence>
<dbReference type="PATRIC" id="fig|1396.432.peg.106"/>